<dbReference type="PRINTS" id="PR01873">
    <property type="entry name" value="CYTCOXIDASE4"/>
</dbReference>
<keyword evidence="3" id="KW-0812">Transmembrane</keyword>
<comment type="caution">
    <text evidence="11">The sequence shown here is derived from an EMBL/GenBank/DDBJ whole genome shotgun (WGS) entry which is preliminary data.</text>
</comment>
<keyword evidence="12" id="KW-1185">Reference proteome</keyword>
<dbReference type="GO" id="GO:0006123">
    <property type="term" value="P:mitochondrial electron transport, cytochrome c to oxygen"/>
    <property type="evidence" value="ECO:0007669"/>
    <property type="project" value="InterPro"/>
</dbReference>
<evidence type="ECO:0000313" key="11">
    <source>
        <dbReference type="EMBL" id="KAK9883961.1"/>
    </source>
</evidence>
<dbReference type="FunFam" id="1.10.442.10:FF:000001">
    <property type="entry name" value="Cytochrome c oxidase subunit 4 isoform 1"/>
    <property type="match status" value="1"/>
</dbReference>
<dbReference type="Proteomes" id="UP001431783">
    <property type="component" value="Unassembled WGS sequence"/>
</dbReference>
<evidence type="ECO:0000256" key="7">
    <source>
        <dbReference type="ARBA" id="ARBA00023002"/>
    </source>
</evidence>
<dbReference type="PANTHER" id="PTHR10707">
    <property type="entry name" value="CYTOCHROME C OXIDASE SUBUNIT IV"/>
    <property type="match status" value="1"/>
</dbReference>
<evidence type="ECO:0000256" key="4">
    <source>
        <dbReference type="ARBA" id="ARBA00022792"/>
    </source>
</evidence>
<sequence length="181" mass="21588">MLNIFLLSSKHFGRPYHQYWMKSSNRLNHWFTHIAGNREQVGFGINGNPGYFDRPDYPFPSVRWKEPTPEICCLWEKEKGDWSKLTREEKKELYRASFRQTYAEFKAPLPDWKHIVGVSFCFVSIGIWMWYLTTLVTCELPKSFSEESRAAQCRRMIDLEVNPITGISSHWDYEKDCWKKC</sequence>
<dbReference type="InterPro" id="IPR036639">
    <property type="entry name" value="Cyt_c_oxidase_su4_sf"/>
</dbReference>
<dbReference type="GO" id="GO:0045277">
    <property type="term" value="C:respiratory chain complex IV"/>
    <property type="evidence" value="ECO:0007669"/>
    <property type="project" value="InterPro"/>
</dbReference>
<comment type="similarity">
    <text evidence="2 10">Belongs to the cytochrome c oxidase IV family.</text>
</comment>
<dbReference type="GO" id="GO:0005743">
    <property type="term" value="C:mitochondrial inner membrane"/>
    <property type="evidence" value="ECO:0007669"/>
    <property type="project" value="UniProtKB-SubCell"/>
</dbReference>
<keyword evidence="4 10" id="KW-0999">Mitochondrion inner membrane</keyword>
<keyword evidence="7" id="KW-0560">Oxidoreductase</keyword>
<dbReference type="AlphaFoldDB" id="A0AAW1UK14"/>
<evidence type="ECO:0000313" key="12">
    <source>
        <dbReference type="Proteomes" id="UP001431783"/>
    </source>
</evidence>
<dbReference type="InterPro" id="IPR004203">
    <property type="entry name" value="Cyt_c_oxidase_su4_fam"/>
</dbReference>
<evidence type="ECO:0000256" key="9">
    <source>
        <dbReference type="ARBA" id="ARBA00023136"/>
    </source>
</evidence>
<organism evidence="11 12">
    <name type="scientific">Henosepilachna vigintioctopunctata</name>
    <dbReference type="NCBI Taxonomy" id="420089"/>
    <lineage>
        <taxon>Eukaryota</taxon>
        <taxon>Metazoa</taxon>
        <taxon>Ecdysozoa</taxon>
        <taxon>Arthropoda</taxon>
        <taxon>Hexapoda</taxon>
        <taxon>Insecta</taxon>
        <taxon>Pterygota</taxon>
        <taxon>Neoptera</taxon>
        <taxon>Endopterygota</taxon>
        <taxon>Coleoptera</taxon>
        <taxon>Polyphaga</taxon>
        <taxon>Cucujiformia</taxon>
        <taxon>Coccinelloidea</taxon>
        <taxon>Coccinellidae</taxon>
        <taxon>Epilachninae</taxon>
        <taxon>Epilachnini</taxon>
        <taxon>Henosepilachna</taxon>
    </lineage>
</organism>
<comment type="subunit">
    <text evidence="10">Component of the cytochrome c oxidase (complex IV, CIV), a multisubunit enzyme composed of 14 subunits.</text>
</comment>
<dbReference type="EMBL" id="JARQZJ010000092">
    <property type="protein sequence ID" value="KAK9883961.1"/>
    <property type="molecule type" value="Genomic_DNA"/>
</dbReference>
<dbReference type="PANTHER" id="PTHR10707:SF10">
    <property type="entry name" value="CYTOCHROME C OXIDASE SUBUNIT 4"/>
    <property type="match status" value="1"/>
</dbReference>
<protein>
    <recommendedName>
        <fullName evidence="10">Cytochrome c oxidase subunit 4</fullName>
    </recommendedName>
</protein>
<evidence type="ECO:0000256" key="6">
    <source>
        <dbReference type="ARBA" id="ARBA00022989"/>
    </source>
</evidence>
<proteinExistence type="inferred from homology"/>
<dbReference type="CDD" id="cd00922">
    <property type="entry name" value="Cyt_c_Oxidase_IV"/>
    <property type="match status" value="1"/>
</dbReference>
<evidence type="ECO:0000256" key="8">
    <source>
        <dbReference type="ARBA" id="ARBA00023128"/>
    </source>
</evidence>
<comment type="function">
    <text evidence="10">Component of the cytochrome c oxidase, the last enzyme in the mitochondrial electron transport chain which drives oxidative phosphorylation.</text>
</comment>
<name>A0AAW1UK14_9CUCU</name>
<dbReference type="Pfam" id="PF02936">
    <property type="entry name" value="COX4"/>
    <property type="match status" value="1"/>
</dbReference>
<evidence type="ECO:0000256" key="1">
    <source>
        <dbReference type="ARBA" id="ARBA00004434"/>
    </source>
</evidence>
<evidence type="ECO:0000256" key="3">
    <source>
        <dbReference type="ARBA" id="ARBA00022692"/>
    </source>
</evidence>
<gene>
    <name evidence="11" type="ORF">WA026_004898</name>
</gene>
<dbReference type="InterPro" id="IPR013288">
    <property type="entry name" value="Cyt_c_oxidase_su4"/>
</dbReference>
<keyword evidence="8 10" id="KW-0496">Mitochondrion</keyword>
<comment type="pathway">
    <text evidence="10">Energy metabolism; oxidative phosphorylation.</text>
</comment>
<dbReference type="GO" id="GO:0016491">
    <property type="term" value="F:oxidoreductase activity"/>
    <property type="evidence" value="ECO:0007669"/>
    <property type="project" value="UniProtKB-KW"/>
</dbReference>
<dbReference type="Gene3D" id="1.10.442.10">
    <property type="entry name" value="Cytochrome c oxidase subunit IV"/>
    <property type="match status" value="1"/>
</dbReference>
<comment type="subcellular location">
    <subcellularLocation>
        <location evidence="1 10">Mitochondrion inner membrane</location>
        <topology evidence="1 10">Single-pass membrane protein</topology>
    </subcellularLocation>
</comment>
<keyword evidence="9" id="KW-0472">Membrane</keyword>
<keyword evidence="6" id="KW-1133">Transmembrane helix</keyword>
<evidence type="ECO:0000256" key="5">
    <source>
        <dbReference type="ARBA" id="ARBA00022946"/>
    </source>
</evidence>
<evidence type="ECO:0000256" key="2">
    <source>
        <dbReference type="ARBA" id="ARBA00008135"/>
    </source>
</evidence>
<keyword evidence="5" id="KW-0809">Transit peptide</keyword>
<dbReference type="SUPFAM" id="SSF81406">
    <property type="entry name" value="Mitochondrial cytochrome c oxidase subunit IV"/>
    <property type="match status" value="1"/>
</dbReference>
<accession>A0AAW1UK14</accession>
<reference evidence="11 12" key="1">
    <citation type="submission" date="2023-03" db="EMBL/GenBank/DDBJ databases">
        <title>Genome insight into feeding habits of ladybird beetles.</title>
        <authorList>
            <person name="Li H.-S."/>
            <person name="Huang Y.-H."/>
            <person name="Pang H."/>
        </authorList>
    </citation>
    <scope>NUCLEOTIDE SEQUENCE [LARGE SCALE GENOMIC DNA]</scope>
    <source>
        <strain evidence="11">SYSU_2023b</strain>
        <tissue evidence="11">Whole body</tissue>
    </source>
</reference>
<evidence type="ECO:0000256" key="10">
    <source>
        <dbReference type="RuleBase" id="RU367145"/>
    </source>
</evidence>